<evidence type="ECO:0000259" key="1">
    <source>
        <dbReference type="Pfam" id="PF00501"/>
    </source>
</evidence>
<dbReference type="PANTHER" id="PTHR45527">
    <property type="entry name" value="NONRIBOSOMAL PEPTIDE SYNTHETASE"/>
    <property type="match status" value="1"/>
</dbReference>
<accession>A0ABQ1E6D1</accession>
<dbReference type="PRINTS" id="PR00154">
    <property type="entry name" value="AMPBINDING"/>
</dbReference>
<dbReference type="Gene3D" id="3.40.50.980">
    <property type="match status" value="2"/>
</dbReference>
<dbReference type="Pfam" id="PF00501">
    <property type="entry name" value="AMP-binding"/>
    <property type="match status" value="1"/>
</dbReference>
<evidence type="ECO:0000259" key="2">
    <source>
        <dbReference type="Pfam" id="PF00668"/>
    </source>
</evidence>
<dbReference type="SUPFAM" id="SSF56801">
    <property type="entry name" value="Acetyl-CoA synthetase-like"/>
    <property type="match status" value="1"/>
</dbReference>
<dbReference type="InterPro" id="IPR000873">
    <property type="entry name" value="AMP-dep_synth/lig_dom"/>
</dbReference>
<evidence type="ECO:0000313" key="4">
    <source>
        <dbReference type="Proteomes" id="UP000663802"/>
    </source>
</evidence>
<dbReference type="Gene3D" id="3.30.559.30">
    <property type="entry name" value="Nonribosomal peptide synthetase, condensation domain"/>
    <property type="match status" value="1"/>
</dbReference>
<sequence>MSRNLLKNINVEDCRSKNKKDVIKFELIDKIRFYNNKMIEESKLSTFALQISIVIILLKKYTSNEDLILGLVKTDTYENLNQEESDVFFIRNDMSIESQFLKLFEDVKNTIESIYNNNVKNGIRNEQLNEKSYLSDMLIGSNIINSGIDISEFDNNLILLFDEENDKVNVTIGYNTDLYSKEYIYGLYKHMQNILNCIIKNPEINIIDIQILDEEEKKKILYEFNNTKIQYDMKKTTKNLLEEQVERTPNNIAVVFEDKKLTYRELNEKANRLARTLREKGVKAGTIVGIMIERSLEMLVGVLAVVKSGGAYLPIDSEYPKDRIDYILSDSKASILLTQKSLKDKVDYVEKTLFLDDDNVYSNEISNLNDISVADDLAYIIYTSGTTGKPKGVMLTHKGLNNLKITFRDYMKVNKEDKIIQFASFSFDGATRC</sequence>
<keyword evidence="4" id="KW-1185">Reference proteome</keyword>
<name>A0ABQ1E6D1_9CLOT</name>
<dbReference type="InterPro" id="IPR020845">
    <property type="entry name" value="AMP-binding_CS"/>
</dbReference>
<dbReference type="SUPFAM" id="SSF52777">
    <property type="entry name" value="CoA-dependent acyltransferases"/>
    <property type="match status" value="1"/>
</dbReference>
<dbReference type="PANTHER" id="PTHR45527:SF1">
    <property type="entry name" value="FATTY ACID SYNTHASE"/>
    <property type="match status" value="1"/>
</dbReference>
<evidence type="ECO:0000313" key="3">
    <source>
        <dbReference type="EMBL" id="GFZ30331.1"/>
    </source>
</evidence>
<gene>
    <name evidence="3" type="ORF">CSC2_08570</name>
</gene>
<comment type="caution">
    <text evidence="3">The sequence shown here is derived from an EMBL/GenBank/DDBJ whole genome shotgun (WGS) entry which is preliminary data.</text>
</comment>
<organism evidence="3 4">
    <name type="scientific">Clostridium zeae</name>
    <dbReference type="NCBI Taxonomy" id="2759022"/>
    <lineage>
        <taxon>Bacteria</taxon>
        <taxon>Bacillati</taxon>
        <taxon>Bacillota</taxon>
        <taxon>Clostridia</taxon>
        <taxon>Eubacteriales</taxon>
        <taxon>Clostridiaceae</taxon>
        <taxon>Clostridium</taxon>
    </lineage>
</organism>
<dbReference type="Pfam" id="PF00668">
    <property type="entry name" value="Condensation"/>
    <property type="match status" value="1"/>
</dbReference>
<feature type="domain" description="AMP-dependent synthetase/ligase" evidence="1">
    <location>
        <begin position="241"/>
        <end position="430"/>
    </location>
</feature>
<protein>
    <submittedName>
        <fullName evidence="3">Uncharacterized protein</fullName>
    </submittedName>
</protein>
<dbReference type="EMBL" id="BMBA01000001">
    <property type="protein sequence ID" value="GFZ30331.1"/>
    <property type="molecule type" value="Genomic_DNA"/>
</dbReference>
<proteinExistence type="predicted"/>
<feature type="domain" description="Condensation" evidence="2">
    <location>
        <begin position="125"/>
        <end position="221"/>
    </location>
</feature>
<dbReference type="InterPro" id="IPR001242">
    <property type="entry name" value="Condensation_dom"/>
</dbReference>
<reference evidence="3 4" key="1">
    <citation type="journal article" date="2021" name="Int. J. Syst. Evol. Microbiol.">
        <title>Clostridium zeae sp. nov., isolated from corn silage.</title>
        <authorList>
            <person name="Kobayashi H."/>
            <person name="Tanizawa Y."/>
            <person name="Yagura M."/>
            <person name="Sakamoto M."/>
            <person name="Ohkuma M."/>
            <person name="Tohno M."/>
        </authorList>
    </citation>
    <scope>NUCLEOTIDE SEQUENCE [LARGE SCALE GENOMIC DNA]</scope>
    <source>
        <strain evidence="3 4">CSC2</strain>
    </source>
</reference>
<dbReference type="InterPro" id="IPR020459">
    <property type="entry name" value="AMP-binding"/>
</dbReference>
<dbReference type="Proteomes" id="UP000663802">
    <property type="component" value="Unassembled WGS sequence"/>
</dbReference>
<dbReference type="RefSeq" id="WP_206868306.1">
    <property type="nucleotide sequence ID" value="NZ_BMBA01000001.1"/>
</dbReference>
<dbReference type="PROSITE" id="PS00455">
    <property type="entry name" value="AMP_BINDING"/>
    <property type="match status" value="1"/>
</dbReference>